<evidence type="ECO:0000313" key="11">
    <source>
        <dbReference type="EMBL" id="KOS12711.1"/>
    </source>
</evidence>
<feature type="domain" description="Rap-GAP" evidence="10">
    <location>
        <begin position="1621"/>
        <end position="1862"/>
    </location>
</feature>
<evidence type="ECO:0000256" key="3">
    <source>
        <dbReference type="ARBA" id="ARBA00017468"/>
    </source>
</evidence>
<dbReference type="GO" id="GO:0005783">
    <property type="term" value="C:endoplasmic reticulum"/>
    <property type="evidence" value="ECO:0007669"/>
    <property type="project" value="UniProtKB-SubCell"/>
</dbReference>
<comment type="caution">
    <text evidence="11">The sequence shown here is derived from an EMBL/GenBank/DDBJ whole genome shotgun (WGS) entry which is preliminary data.</text>
</comment>
<dbReference type="SUPFAM" id="SSF111347">
    <property type="entry name" value="Rap/Ran-GAP"/>
    <property type="match status" value="1"/>
</dbReference>
<dbReference type="Pfam" id="PF11864">
    <property type="entry name" value="DUF3384"/>
    <property type="match status" value="1"/>
</dbReference>
<dbReference type="GeneID" id="28727687"/>
<dbReference type="GO" id="GO:0005634">
    <property type="term" value="C:nucleus"/>
    <property type="evidence" value="ECO:0007669"/>
    <property type="project" value="InterPro"/>
</dbReference>
<comment type="subunit">
    <text evidence="1 8">Heterodimer with ALG14 to form a functional enzyme.</text>
</comment>
<evidence type="ECO:0000256" key="5">
    <source>
        <dbReference type="ARBA" id="ARBA00024804"/>
    </source>
</evidence>
<evidence type="ECO:0000256" key="8">
    <source>
        <dbReference type="RuleBase" id="RU362128"/>
    </source>
</evidence>
<feature type="region of interest" description="Disordered" evidence="9">
    <location>
        <begin position="1545"/>
        <end position="1577"/>
    </location>
</feature>
<feature type="region of interest" description="Disordered" evidence="9">
    <location>
        <begin position="1056"/>
        <end position="1097"/>
    </location>
</feature>
<keyword evidence="4" id="KW-0343">GTPase activation</keyword>
<evidence type="ECO:0000256" key="1">
    <source>
        <dbReference type="ARBA" id="ARBA00011198"/>
    </source>
</evidence>
<dbReference type="InterPro" id="IPR007235">
    <property type="entry name" value="Glyco_trans_28_C"/>
</dbReference>
<dbReference type="Gene3D" id="3.40.50.2000">
    <property type="entry name" value="Glycogen Phosphorylase B"/>
    <property type="match status" value="1"/>
</dbReference>
<evidence type="ECO:0000256" key="7">
    <source>
        <dbReference type="ARBA" id="ARBA00048184"/>
    </source>
</evidence>
<sequence>MATSRERTVLITVGSTRFDALINAALSPATLNALRACWGPGAYAVTHIHMGVNGHAFSMEGVNVFAFAYAPHLRTWIEAASLVLSHGGAGTILEVTRSTPTPRLIVIPNTNLMHDHQRELAEHLAAQHVLSLGDVSYQSSTVSSVTGSASARLVKSQSDTLRDMHAAIDKLLQPKSSTSEHRSQMRYLIDALIHEPTHMLPLLDPKVATPLVSSLTVLCSRVLRGEYAYDVQLLSCEMLAATLKYAELSTQQTIEDTAKEMTSATGWDATLPTRALSTLDRSLLFHLIVRLTREEDWAMPLIRERPWQAIQTLTFQLTAIQALTRDGRDVMPYRGLIDTLTHWLSKVWGTMLMLQANEMKETLPEYEHCTRVLLSLLTSICKFSASRLEKEHMELILRRATDLILHPDIPTVQSKPETATPDKNNAFTGGFSYYGIEAMSPYFGVAVPREASMALIPPVLSTPESHIPATITPADQDFPSLSEVNVRLIARLLEAIICYAFIPTSCIAPVVYALCRVIGLPVARANDMDMIFVLRLRSVNVTSDLWPVLNNVLRSHVVHLMLRLVYQILCTPHKEPRSVRVGSLLFVHATLIWSVRERLEEESLSTRAKRGDEPPPLLPLSMVQSMIHGAIAQGDDALDLAVMLLLDDFLPKRESMPAARLLPDLPPRESQSPIPLCRLYGDGKSLSDWDVLPELIVLMNRHMSRLRRTVTTMSITTMVLHALVVILCGSPVEGEGQGRPILAMPWAAATFWKLSPLLPDDVLLDMVRENQRQNWYLPSNPLWLDHMVELLDTFYPMVLLDARENGEAPAPKARLETIHMVTQVYEAVQDIPSLRNPMIERVLMPLASRAIRLETNLDIGRPLRKMIRHAIIASVLDPTIAEGKAMEHFIKAITQSVYKAETTPTDLGRPLQAKAQHSRQQSVGPRDMDVHSGLQLRMTRATRSVRDLIFLFHQLAFGPLDPSNVSPEELETRRMQDRIRTCSMAIFQSLLRIVRNQSTQPTMQLEHFEAPCTVQVPLHIRQYVLRWLLRLRANRKHAIYFLSKDSPETMTLLSTIVQSDEKEKESKEEERGRSLHRRTDSAEQTKSGQQAEKVEAAVKRASSRTRPWYVDPVDLDLPECTWTSEIWQVYHHDHNNEHARIPDVEPDASTPALLPISEYLSTIVFLLQNETEWELVSCIMALFPAQLSNRHLFCGPKTVAQTRALRDFVCPLLLEQRPLPHLALPDDVRRTDFLAMLYATLKVLVSYQSLFTRAQQDEMVEAFVAGLGRSQTTAQPCTRALIVACHELPKSFTLHVTNILVKLSTIMSSITMSVHILELLAEICSIPALYANFTEADYRRIFGIALQYIQFHESTAAGGTREDLRSSPAKFSLSQYVLMLAYSNIGQWFTTLRLSDRPKHASYIAQGLVLANENSPSLSDQSMVCLDFLARFTYSNAESKPARSLLRMLVSHNDPNAAPPQGRTWLVGKGLVTINPLRRAGTFEVIVRRPSGTITMISNLENMPRSSLMDDELLAHVLTNALENMHTLGPLSHEILRAPTMAINTSEASETSSTSGTPATAEATSSTDTTESGAVDDKARRIRAQEANPIFLALQLSAYPGKATDRPPFLLPDDRSTERLLRAMDLTPVYDFHKIGVLYVGYNQTTEKEILGNTYGSTAYMRFLSRLGTLVPLRDQVDVYTGGLDRQADEHGKYAYVWRDNTMQIVFHTATLMPNHEHDPNSAAKKALIGNDWVHIVFNDSGRPYEFGTIPSQFNFVNIVISPHSSMRDCVDYIVKDDMYFHVTLQRRPGLPDFSPVGEGCLVSFAALPRFVCSLAMQSDLMSQIFLDTGESMVPYSSNWVTRLHHVERFEAQMRAKQDEQASHENTTVYDFTQMLSNK</sequence>
<reference evidence="11 12" key="1">
    <citation type="submission" date="2015-07" db="EMBL/GenBank/DDBJ databases">
        <title>Draft Genome Sequence of Malassezia furfur CBS1878 and Malassezia pachydermatis CBS1879.</title>
        <authorList>
            <person name="Triana S."/>
            <person name="Ohm R."/>
            <person name="Gonzalez A."/>
            <person name="DeCock H."/>
            <person name="Restrepo S."/>
            <person name="Celis A."/>
        </authorList>
    </citation>
    <scope>NUCLEOTIDE SEQUENCE [LARGE SCALE GENOMIC DNA]</scope>
    <source>
        <strain evidence="11 12">CBS 1879</strain>
    </source>
</reference>
<dbReference type="GO" id="GO:0032007">
    <property type="term" value="P:negative regulation of TOR signaling"/>
    <property type="evidence" value="ECO:0007669"/>
    <property type="project" value="TreeGrafter"/>
</dbReference>
<comment type="similarity">
    <text evidence="8">Belongs to the glycosyltransferase 28 family.</text>
</comment>
<evidence type="ECO:0000256" key="6">
    <source>
        <dbReference type="ARBA" id="ARBA00032061"/>
    </source>
</evidence>
<dbReference type="FunFam" id="3.40.50.11210:FF:000007">
    <property type="entry name" value="Tuberous sclerosis 2"/>
    <property type="match status" value="1"/>
</dbReference>
<dbReference type="GO" id="GO:0033596">
    <property type="term" value="C:TSC1-TSC2 complex"/>
    <property type="evidence" value="ECO:0007669"/>
    <property type="project" value="TreeGrafter"/>
</dbReference>
<dbReference type="InterPro" id="IPR018515">
    <property type="entry name" value="Tuberin-type_domain"/>
</dbReference>
<dbReference type="VEuPathDB" id="FungiDB:Malapachy_1307"/>
<feature type="compositionally biased region" description="Basic and acidic residues" evidence="9">
    <location>
        <begin position="1059"/>
        <end position="1083"/>
    </location>
</feature>
<dbReference type="Pfam" id="PF03542">
    <property type="entry name" value="Tuberin"/>
    <property type="match status" value="1"/>
</dbReference>
<organism evidence="11 12">
    <name type="scientific">Malassezia pachydermatis</name>
    <dbReference type="NCBI Taxonomy" id="77020"/>
    <lineage>
        <taxon>Eukaryota</taxon>
        <taxon>Fungi</taxon>
        <taxon>Dikarya</taxon>
        <taxon>Basidiomycota</taxon>
        <taxon>Ustilaginomycotina</taxon>
        <taxon>Malasseziomycetes</taxon>
        <taxon>Malasseziales</taxon>
        <taxon>Malasseziaceae</taxon>
        <taxon>Malassezia</taxon>
    </lineage>
</organism>
<dbReference type="InterPro" id="IPR000331">
    <property type="entry name" value="Rap/Ran_GAP_dom"/>
</dbReference>
<keyword evidence="8" id="KW-0328">Glycosyltransferase</keyword>
<dbReference type="Pfam" id="PF04101">
    <property type="entry name" value="Glyco_tran_28_C"/>
    <property type="match status" value="1"/>
</dbReference>
<protein>
    <recommendedName>
        <fullName evidence="3 8">UDP-N-acetylglucosamine transferase subunit ALG13</fullName>
        <ecNumber evidence="2 8">2.4.1.141</ecNumber>
    </recommendedName>
    <alternativeName>
        <fullName evidence="6 8">Asparagine-linked glycosylation protein 13</fullName>
    </alternativeName>
</protein>
<evidence type="ECO:0000259" key="10">
    <source>
        <dbReference type="PROSITE" id="PS50085"/>
    </source>
</evidence>
<dbReference type="InterPro" id="IPR024584">
    <property type="entry name" value="Tuberin_N"/>
</dbReference>
<name>A0A0M8MSE8_9BASI</name>
<dbReference type="GO" id="GO:0051056">
    <property type="term" value="P:regulation of small GTPase mediated signal transduction"/>
    <property type="evidence" value="ECO:0007669"/>
    <property type="project" value="InterPro"/>
</dbReference>
<dbReference type="Proteomes" id="UP000037751">
    <property type="component" value="Unassembled WGS sequence"/>
</dbReference>
<evidence type="ECO:0000313" key="12">
    <source>
        <dbReference type="Proteomes" id="UP000037751"/>
    </source>
</evidence>
<dbReference type="PANTHER" id="PTHR10063">
    <property type="entry name" value="TUBERIN"/>
    <property type="match status" value="1"/>
</dbReference>
<dbReference type="Pfam" id="PF02145">
    <property type="entry name" value="Rap_GAP"/>
    <property type="match status" value="1"/>
</dbReference>
<feature type="region of interest" description="Disordered" evidence="9">
    <location>
        <begin position="904"/>
        <end position="928"/>
    </location>
</feature>
<dbReference type="EC" id="2.4.1.141" evidence="2 8"/>
<dbReference type="EMBL" id="LGAV01000009">
    <property type="protein sequence ID" value="KOS12711.1"/>
    <property type="molecule type" value="Genomic_DNA"/>
</dbReference>
<keyword evidence="8" id="KW-0256">Endoplasmic reticulum</keyword>
<dbReference type="InterPro" id="IPR035974">
    <property type="entry name" value="Rap/Ran-GAP_sf"/>
</dbReference>
<dbReference type="GO" id="GO:0005096">
    <property type="term" value="F:GTPase activator activity"/>
    <property type="evidence" value="ECO:0007669"/>
    <property type="project" value="UniProtKB-KW"/>
</dbReference>
<evidence type="ECO:0000256" key="4">
    <source>
        <dbReference type="ARBA" id="ARBA00022468"/>
    </source>
</evidence>
<dbReference type="RefSeq" id="XP_017990343.1">
    <property type="nucleotide sequence ID" value="XM_018135812.1"/>
</dbReference>
<keyword evidence="12" id="KW-1185">Reference proteome</keyword>
<dbReference type="OrthoDB" id="19311at2759"/>
<dbReference type="Gene3D" id="3.40.50.11210">
    <property type="entry name" value="Rap/Ran-GAP"/>
    <property type="match status" value="1"/>
</dbReference>
<evidence type="ECO:0000256" key="9">
    <source>
        <dbReference type="SAM" id="MobiDB-lite"/>
    </source>
</evidence>
<comment type="catalytic activity">
    <reaction evidence="7">
        <text>an N-acetyl-alpha-D-glucosaminyl-diphospho-di-trans,poly-cis-dolichol + UDP-N-acetyl-alpha-D-glucosamine = an N,N'-diacetylchitobiosyl-diphospho-di-trans,poly-cis-dolichol + UDP + H(+)</text>
        <dbReference type="Rhea" id="RHEA:23380"/>
        <dbReference type="Rhea" id="RHEA-COMP:19507"/>
        <dbReference type="Rhea" id="RHEA-COMP:19510"/>
        <dbReference type="ChEBI" id="CHEBI:15378"/>
        <dbReference type="ChEBI" id="CHEBI:57269"/>
        <dbReference type="ChEBI" id="CHEBI:57705"/>
        <dbReference type="ChEBI" id="CHEBI:58223"/>
        <dbReference type="ChEBI" id="CHEBI:58427"/>
        <dbReference type="EC" id="2.4.1.141"/>
    </reaction>
</comment>
<gene>
    <name evidence="8" type="primary">ALG13</name>
    <name evidence="11" type="ORF">Malapachy_1307</name>
</gene>
<comment type="subcellular location">
    <subcellularLocation>
        <location evidence="8">Endoplasmic reticulum</location>
    </subcellularLocation>
</comment>
<dbReference type="GO" id="GO:0004577">
    <property type="term" value="F:N-acetylglucosaminyldiphosphodolichol N-acetylglucosaminyltransferase activity"/>
    <property type="evidence" value="ECO:0007669"/>
    <property type="project" value="UniProtKB-EC"/>
</dbReference>
<accession>A0A0M8MSE8</accession>
<dbReference type="InterPro" id="IPR027107">
    <property type="entry name" value="Tuberin/Ral-act_asu"/>
</dbReference>
<dbReference type="STRING" id="77020.A0A0M8MSE8"/>
<keyword evidence="8" id="KW-0808">Transferase</keyword>
<comment type="function">
    <text evidence="5 8">Involved in protein N-glycosylation. Essential for the second step of the dolichol-linked oligosaccharide pathway.</text>
</comment>
<dbReference type="PANTHER" id="PTHR10063:SF0">
    <property type="entry name" value="TUBERIN"/>
    <property type="match status" value="1"/>
</dbReference>
<feature type="compositionally biased region" description="Low complexity" evidence="9">
    <location>
        <begin position="1545"/>
        <end position="1572"/>
    </location>
</feature>
<evidence type="ECO:0000256" key="2">
    <source>
        <dbReference type="ARBA" id="ARBA00012614"/>
    </source>
</evidence>
<dbReference type="PROSITE" id="PS50085">
    <property type="entry name" value="RAPGAP"/>
    <property type="match status" value="1"/>
</dbReference>
<proteinExistence type="inferred from homology"/>